<dbReference type="Proteomes" id="UP000447833">
    <property type="component" value="Unassembled WGS sequence"/>
</dbReference>
<keyword evidence="1" id="KW-0067">ATP-binding</keyword>
<dbReference type="InterPro" id="IPR017441">
    <property type="entry name" value="Protein_kinase_ATP_BS"/>
</dbReference>
<feature type="domain" description="Protein kinase" evidence="2">
    <location>
        <begin position="30"/>
        <end position="266"/>
    </location>
</feature>
<name>A0A845F2D5_9BACL</name>
<dbReference type="EMBL" id="WMEY01000005">
    <property type="protein sequence ID" value="MYL64961.1"/>
    <property type="molecule type" value="Genomic_DNA"/>
</dbReference>
<dbReference type="PROSITE" id="PS50011">
    <property type="entry name" value="PROTEIN_KINASE_DOM"/>
    <property type="match status" value="1"/>
</dbReference>
<feature type="binding site" evidence="1">
    <location>
        <position position="59"/>
    </location>
    <ligand>
        <name>ATP</name>
        <dbReference type="ChEBI" id="CHEBI:30616"/>
    </ligand>
</feature>
<dbReference type="SUPFAM" id="SSF56112">
    <property type="entry name" value="Protein kinase-like (PK-like)"/>
    <property type="match status" value="1"/>
</dbReference>
<dbReference type="Pfam" id="PF00069">
    <property type="entry name" value="Pkinase"/>
    <property type="match status" value="1"/>
</dbReference>
<keyword evidence="3" id="KW-0418">Kinase</keyword>
<accession>A0A845F2D5</accession>
<dbReference type="InterPro" id="IPR011009">
    <property type="entry name" value="Kinase-like_dom_sf"/>
</dbReference>
<gene>
    <name evidence="3" type="ORF">GLW07_16500</name>
</gene>
<dbReference type="AlphaFoldDB" id="A0A845F2D5"/>
<keyword evidence="3" id="KW-0808">Transferase</keyword>
<dbReference type="PROSITE" id="PS00107">
    <property type="entry name" value="PROTEIN_KINASE_ATP"/>
    <property type="match status" value="1"/>
</dbReference>
<dbReference type="GO" id="GO:0004672">
    <property type="term" value="F:protein kinase activity"/>
    <property type="evidence" value="ECO:0007669"/>
    <property type="project" value="InterPro"/>
</dbReference>
<dbReference type="RefSeq" id="WP_160920350.1">
    <property type="nucleotide sequence ID" value="NZ_WMEY01000005.1"/>
</dbReference>
<evidence type="ECO:0000313" key="4">
    <source>
        <dbReference type="Proteomes" id="UP000447833"/>
    </source>
</evidence>
<dbReference type="InterPro" id="IPR000719">
    <property type="entry name" value="Prot_kinase_dom"/>
</dbReference>
<dbReference type="PANTHER" id="PTHR24347">
    <property type="entry name" value="SERINE/THREONINE-PROTEIN KINASE"/>
    <property type="match status" value="1"/>
</dbReference>
<protein>
    <submittedName>
        <fullName evidence="3">Protein kinase</fullName>
    </submittedName>
</protein>
<evidence type="ECO:0000259" key="2">
    <source>
        <dbReference type="PROSITE" id="PS50011"/>
    </source>
</evidence>
<evidence type="ECO:0000256" key="1">
    <source>
        <dbReference type="PROSITE-ProRule" id="PRU10141"/>
    </source>
</evidence>
<reference evidence="3 4" key="1">
    <citation type="submission" date="2019-11" db="EMBL/GenBank/DDBJ databases">
        <title>Genome sequences of 17 halophilic strains isolated from different environments.</title>
        <authorList>
            <person name="Furrow R.E."/>
        </authorList>
    </citation>
    <scope>NUCLEOTIDE SEQUENCE [LARGE SCALE GENOMIC DNA]</scope>
    <source>
        <strain evidence="3 4">22506_14_FS</strain>
    </source>
</reference>
<comment type="caution">
    <text evidence="3">The sequence shown here is derived from an EMBL/GenBank/DDBJ whole genome shotgun (WGS) entry which is preliminary data.</text>
</comment>
<keyword evidence="1" id="KW-0547">Nucleotide-binding</keyword>
<proteinExistence type="predicted"/>
<organism evidence="3 4">
    <name type="scientific">Guptibacillus hwajinpoensis</name>
    <dbReference type="NCBI Taxonomy" id="208199"/>
    <lineage>
        <taxon>Bacteria</taxon>
        <taxon>Bacillati</taxon>
        <taxon>Bacillota</taxon>
        <taxon>Bacilli</taxon>
        <taxon>Bacillales</taxon>
        <taxon>Guptibacillaceae</taxon>
        <taxon>Guptibacillus</taxon>
    </lineage>
</organism>
<dbReference type="GO" id="GO:0005524">
    <property type="term" value="F:ATP binding"/>
    <property type="evidence" value="ECO:0007669"/>
    <property type="project" value="UniProtKB-UniRule"/>
</dbReference>
<sequence length="266" mass="31390">MNNWRRRLKHLYRFFIDRPYKPQSLIANQYDVKRVIGMGSYGITYLCKNKKTRERCVVKQIRPSKLRNSDTSFYQMEAEILASLDHVRIPKLHDAFHFNRNQFLVMDYIEGVNLEDLLFDQYNQFNELESLEFLKGLIESVVYLHTHGITHGDLRIPNVMVKKAQIYVIDFGLAVSLKDKSDQEALELVQKDLYDLGDFLLFLLYSSYDPTSRKDRPWTEELTIHPATEHFIKRLLEIETGFESIDQVRDHLHKTISIISNNKTST</sequence>
<evidence type="ECO:0000313" key="3">
    <source>
        <dbReference type="EMBL" id="MYL64961.1"/>
    </source>
</evidence>
<dbReference type="Gene3D" id="1.10.510.10">
    <property type="entry name" value="Transferase(Phosphotransferase) domain 1"/>
    <property type="match status" value="1"/>
</dbReference>